<reference evidence="1" key="1">
    <citation type="submission" date="2019-10" db="EMBL/GenBank/DDBJ databases">
        <authorList>
            <person name="Soares A.E.R."/>
            <person name="Aleixo A."/>
            <person name="Schneider P."/>
            <person name="Miyaki C.Y."/>
            <person name="Schneider M.P."/>
            <person name="Mello C."/>
            <person name="Vasconcelos A.T.R."/>
        </authorList>
    </citation>
    <scope>NUCLEOTIDE SEQUENCE</scope>
    <source>
        <tissue evidence="1">Muscle</tissue>
    </source>
</reference>
<dbReference type="EMBL" id="WHWB01034577">
    <property type="protein sequence ID" value="KAJ7407906.1"/>
    <property type="molecule type" value="Genomic_DNA"/>
</dbReference>
<sequence>MSSRYVGAESHGISVSGVTGASEQLTVLEAEVSLTGNTWQNHLIWTGPGALCILDIDHLRRGYFKDPKGHCWDFGRDAVKTEEIRQLNTLPGLSEDPSAVGILRVEEQWVTIATTAVHHQQHCMNEDYMIPITYEMIRELERQQDLLTL</sequence>
<gene>
    <name evidence="1" type="ORF">WISP_124022</name>
</gene>
<comment type="caution">
    <text evidence="1">The sequence shown here is derived from an EMBL/GenBank/DDBJ whole genome shotgun (WGS) entry which is preliminary data.</text>
</comment>
<accession>A0ABQ9CRK3</accession>
<name>A0ABQ9CRK3_9PASS</name>
<evidence type="ECO:0000313" key="1">
    <source>
        <dbReference type="EMBL" id="KAJ7407906.1"/>
    </source>
</evidence>
<evidence type="ECO:0000313" key="2">
    <source>
        <dbReference type="Proteomes" id="UP001145742"/>
    </source>
</evidence>
<proteinExistence type="predicted"/>
<protein>
    <submittedName>
        <fullName evidence="1">Uncharacterized protein</fullName>
    </submittedName>
</protein>
<dbReference type="Proteomes" id="UP001145742">
    <property type="component" value="Unassembled WGS sequence"/>
</dbReference>
<organism evidence="1 2">
    <name type="scientific">Willisornis vidua</name>
    <name type="common">Xingu scale-backed antbird</name>
    <dbReference type="NCBI Taxonomy" id="1566151"/>
    <lineage>
        <taxon>Eukaryota</taxon>
        <taxon>Metazoa</taxon>
        <taxon>Chordata</taxon>
        <taxon>Craniata</taxon>
        <taxon>Vertebrata</taxon>
        <taxon>Euteleostomi</taxon>
        <taxon>Archelosauria</taxon>
        <taxon>Archosauria</taxon>
        <taxon>Dinosauria</taxon>
        <taxon>Saurischia</taxon>
        <taxon>Theropoda</taxon>
        <taxon>Coelurosauria</taxon>
        <taxon>Aves</taxon>
        <taxon>Neognathae</taxon>
        <taxon>Neoaves</taxon>
        <taxon>Telluraves</taxon>
        <taxon>Australaves</taxon>
        <taxon>Passeriformes</taxon>
        <taxon>Thamnophilidae</taxon>
        <taxon>Willisornis</taxon>
    </lineage>
</organism>
<keyword evidence="2" id="KW-1185">Reference proteome</keyword>